<dbReference type="OrthoDB" id="9801056at2"/>
<accession>A0A246JP81</accession>
<dbReference type="SUPFAM" id="SSF51735">
    <property type="entry name" value="NAD(P)-binding Rossmann-fold domains"/>
    <property type="match status" value="1"/>
</dbReference>
<proteinExistence type="predicted"/>
<dbReference type="AlphaFoldDB" id="A0A246JP81"/>
<dbReference type="CDD" id="cd08946">
    <property type="entry name" value="SDR_e"/>
    <property type="match status" value="1"/>
</dbReference>
<dbReference type="RefSeq" id="WP_088442593.1">
    <property type="nucleotide sequence ID" value="NZ_BMMC01000008.1"/>
</dbReference>
<dbReference type="PANTHER" id="PTHR43245:SF54">
    <property type="entry name" value="BLL0593 PROTEIN"/>
    <property type="match status" value="1"/>
</dbReference>
<dbReference type="InterPro" id="IPR001509">
    <property type="entry name" value="Epimerase_deHydtase"/>
</dbReference>
<reference evidence="2 3" key="1">
    <citation type="journal article" date="2010" name="Int. J. Syst. Evol. Microbiol.">
        <title>Sphingopyxis bauzanensis sp. nov., a psychrophilic bacterium isolated from soil.</title>
        <authorList>
            <person name="Zhang D.C."/>
            <person name="Liu H.C."/>
            <person name="Xin Y.H."/>
            <person name="Zhou Y.G."/>
            <person name="Schinner F."/>
            <person name="Margesin R."/>
        </authorList>
    </citation>
    <scope>NUCLEOTIDE SEQUENCE [LARGE SCALE GENOMIC DNA]</scope>
    <source>
        <strain evidence="2 3">DSM 22271</strain>
    </source>
</reference>
<keyword evidence="3" id="KW-1185">Reference proteome</keyword>
<dbReference type="PANTHER" id="PTHR43245">
    <property type="entry name" value="BIFUNCTIONAL POLYMYXIN RESISTANCE PROTEIN ARNA"/>
    <property type="match status" value="1"/>
</dbReference>
<sequence>MRVLLTGSSGWLGRYLVPLLRQYGHTVTGLDVVPGAWTQVIGTVADRALIDRTMAEHGIEVIIHSGALHKPDIIRYPRQAFIDVNVSGTLNLIEAAVAAGNDRFLFTSTTSLMVRAEVRAGAGDTGAWWMDEDFGPLEPRNIYGITKLAAEQACRLVHREHGINVAILRTGRFFPEDDDTHAVPSGPNLKANEMLHRRLTVEDAASAHLAALEAAPTIGCDTFILSAPPPFARDDAEELARDARAVIARAHPDAAELYAAAGWVLPETIDRVYDPSHAAHRFGWRARSDFASVLAALREGSALPFAHDPAYTSPIVAQEREACTS</sequence>
<gene>
    <name evidence="2" type="ORF">CDQ92_16225</name>
</gene>
<evidence type="ECO:0000313" key="3">
    <source>
        <dbReference type="Proteomes" id="UP000197361"/>
    </source>
</evidence>
<name>A0A246JP81_9SPHN</name>
<organism evidence="2 3">
    <name type="scientific">Sphingopyxis bauzanensis</name>
    <dbReference type="NCBI Taxonomy" id="651663"/>
    <lineage>
        <taxon>Bacteria</taxon>
        <taxon>Pseudomonadati</taxon>
        <taxon>Pseudomonadota</taxon>
        <taxon>Alphaproteobacteria</taxon>
        <taxon>Sphingomonadales</taxon>
        <taxon>Sphingomonadaceae</taxon>
        <taxon>Sphingopyxis</taxon>
    </lineage>
</organism>
<comment type="caution">
    <text evidence="2">The sequence shown here is derived from an EMBL/GenBank/DDBJ whole genome shotgun (WGS) entry which is preliminary data.</text>
</comment>
<dbReference type="Gene3D" id="3.40.50.720">
    <property type="entry name" value="NAD(P)-binding Rossmann-like Domain"/>
    <property type="match status" value="1"/>
</dbReference>
<dbReference type="EMBL" id="NISK01000004">
    <property type="protein sequence ID" value="OWQ94622.1"/>
    <property type="molecule type" value="Genomic_DNA"/>
</dbReference>
<dbReference type="Pfam" id="PF01370">
    <property type="entry name" value="Epimerase"/>
    <property type="match status" value="1"/>
</dbReference>
<dbReference type="InterPro" id="IPR050177">
    <property type="entry name" value="Lipid_A_modif_metabolic_enz"/>
</dbReference>
<dbReference type="InterPro" id="IPR036291">
    <property type="entry name" value="NAD(P)-bd_dom_sf"/>
</dbReference>
<dbReference type="Proteomes" id="UP000197361">
    <property type="component" value="Unassembled WGS sequence"/>
</dbReference>
<protein>
    <submittedName>
        <fullName evidence="2">NAD-dependent epimerase/dehydratase</fullName>
    </submittedName>
</protein>
<evidence type="ECO:0000259" key="1">
    <source>
        <dbReference type="Pfam" id="PF01370"/>
    </source>
</evidence>
<feature type="domain" description="NAD-dependent epimerase/dehydratase" evidence="1">
    <location>
        <begin position="3"/>
        <end position="184"/>
    </location>
</feature>
<evidence type="ECO:0000313" key="2">
    <source>
        <dbReference type="EMBL" id="OWQ94622.1"/>
    </source>
</evidence>